<dbReference type="Pfam" id="PF04773">
    <property type="entry name" value="FecR"/>
    <property type="match status" value="1"/>
</dbReference>
<evidence type="ECO:0000259" key="3">
    <source>
        <dbReference type="Pfam" id="PF16220"/>
    </source>
</evidence>
<evidence type="ECO:0000313" key="5">
    <source>
        <dbReference type="Proteomes" id="UP000324536"/>
    </source>
</evidence>
<proteinExistence type="predicted"/>
<keyword evidence="1" id="KW-1133">Transmembrane helix</keyword>
<evidence type="ECO:0000256" key="1">
    <source>
        <dbReference type="SAM" id="Phobius"/>
    </source>
</evidence>
<keyword evidence="5" id="KW-1185">Reference proteome</keyword>
<dbReference type="PANTHER" id="PTHR30273">
    <property type="entry name" value="PERIPLASMIC SIGNAL SENSOR AND SIGMA FACTOR ACTIVATOR FECR-RELATED"/>
    <property type="match status" value="1"/>
</dbReference>
<gene>
    <name evidence="4" type="ORF">FLP30_10885</name>
</gene>
<dbReference type="InterPro" id="IPR032623">
    <property type="entry name" value="FecR_N"/>
</dbReference>
<dbReference type="Gene3D" id="2.60.120.1440">
    <property type="match status" value="1"/>
</dbReference>
<dbReference type="EMBL" id="CP043506">
    <property type="protein sequence ID" value="QEO18689.1"/>
    <property type="molecule type" value="Genomic_DNA"/>
</dbReference>
<feature type="domain" description="FecR protein" evidence="2">
    <location>
        <begin position="114"/>
        <end position="205"/>
    </location>
</feature>
<dbReference type="Pfam" id="PF16220">
    <property type="entry name" value="DUF4880"/>
    <property type="match status" value="1"/>
</dbReference>
<feature type="domain" description="FecR N-terminal" evidence="3">
    <location>
        <begin position="9"/>
        <end position="48"/>
    </location>
</feature>
<evidence type="ECO:0000313" key="4">
    <source>
        <dbReference type="EMBL" id="QEO18689.1"/>
    </source>
</evidence>
<dbReference type="PIRSF" id="PIRSF018266">
    <property type="entry name" value="FecR"/>
    <property type="match status" value="1"/>
</dbReference>
<dbReference type="Proteomes" id="UP000324536">
    <property type="component" value="Chromosome"/>
</dbReference>
<dbReference type="GO" id="GO:0016989">
    <property type="term" value="F:sigma factor antagonist activity"/>
    <property type="evidence" value="ECO:0007669"/>
    <property type="project" value="TreeGrafter"/>
</dbReference>
<dbReference type="AlphaFoldDB" id="A0A5C1YTM0"/>
<dbReference type="RefSeq" id="WP_149280346.1">
    <property type="nucleotide sequence ID" value="NZ_CP043506.1"/>
</dbReference>
<accession>A0A5C1YTM0</accession>
<evidence type="ECO:0000259" key="2">
    <source>
        <dbReference type="Pfam" id="PF04773"/>
    </source>
</evidence>
<name>A0A5C1YTM0_9PROT</name>
<dbReference type="InterPro" id="IPR012373">
    <property type="entry name" value="Ferrdict_sens_TM"/>
</dbReference>
<dbReference type="KEGG" id="acek:FLP30_10885"/>
<feature type="transmembrane region" description="Helical" evidence="1">
    <location>
        <begin position="86"/>
        <end position="104"/>
    </location>
</feature>
<sequence length="318" mass="35622">MTEQRTPQQAAADWYLFLREDPDDEDIKARFEQWLSEDDAHAAAWARMNVTTSKIISAATLHQSVYAAQRRHEPTRRRHVWHFRRFFFPIAAAATACAVAILNGPDLLLQLRADYITPVADIRDLRLSDGSAVTLAPHSAIAVDMTSTVRSVRLLRGEALFDVRHDAARPFRVLAADVEATDIGTVFDVRMEEGATTVAVRQGAVHVRERGKADRDLQAGEWIRVSDDVVTGSMPSEMIGAWRDRTLIADNQTIKQMITFLRPWTKARIVLTSQALGEKRVTGTYDLHKPEASLRLIVGSYGGTVKSITPWFDFVSGR</sequence>
<organism evidence="4 5">
    <name type="scientific">Acetobacter vaccinii</name>
    <dbReference type="NCBI Taxonomy" id="2592655"/>
    <lineage>
        <taxon>Bacteria</taxon>
        <taxon>Pseudomonadati</taxon>
        <taxon>Pseudomonadota</taxon>
        <taxon>Alphaproteobacteria</taxon>
        <taxon>Acetobacterales</taxon>
        <taxon>Acetobacteraceae</taxon>
        <taxon>Acetobacter</taxon>
    </lineage>
</organism>
<protein>
    <submittedName>
        <fullName evidence="4">DUF4880 domain-containing protein</fullName>
    </submittedName>
</protein>
<dbReference type="PANTHER" id="PTHR30273:SF2">
    <property type="entry name" value="PROTEIN FECR"/>
    <property type="match status" value="1"/>
</dbReference>
<keyword evidence="1" id="KW-0812">Transmembrane</keyword>
<dbReference type="OrthoDB" id="7339213at2"/>
<keyword evidence="1" id="KW-0472">Membrane</keyword>
<dbReference type="InterPro" id="IPR006860">
    <property type="entry name" value="FecR"/>
</dbReference>
<reference evidence="4 5" key="1">
    <citation type="submission" date="2019-09" db="EMBL/GenBank/DDBJ databases">
        <title>Genome sequencing of strain KACC 21233.</title>
        <authorList>
            <person name="Heo J."/>
            <person name="Kim S.-J."/>
            <person name="Kim J.-S."/>
            <person name="Hong S.-B."/>
            <person name="Kwon S.-W."/>
        </authorList>
    </citation>
    <scope>NUCLEOTIDE SEQUENCE [LARGE SCALE GENOMIC DNA]</scope>
    <source>
        <strain evidence="4 5">KACC 21233</strain>
    </source>
</reference>